<dbReference type="SUPFAM" id="SSF46689">
    <property type="entry name" value="Homeodomain-like"/>
    <property type="match status" value="1"/>
</dbReference>
<keyword evidence="3" id="KW-1133">Transmembrane helix</keyword>
<evidence type="ECO:0000256" key="3">
    <source>
        <dbReference type="SAM" id="Phobius"/>
    </source>
</evidence>
<dbReference type="InterPro" id="IPR050109">
    <property type="entry name" value="HTH-type_TetR-like_transc_reg"/>
</dbReference>
<evidence type="ECO:0000256" key="2">
    <source>
        <dbReference type="PROSITE-ProRule" id="PRU00335"/>
    </source>
</evidence>
<dbReference type="GO" id="GO:0003677">
    <property type="term" value="F:DNA binding"/>
    <property type="evidence" value="ECO:0007669"/>
    <property type="project" value="UniProtKB-UniRule"/>
</dbReference>
<proteinExistence type="predicted"/>
<dbReference type="Pfam" id="PF00440">
    <property type="entry name" value="TetR_N"/>
    <property type="match status" value="1"/>
</dbReference>
<dbReference type="PANTHER" id="PTHR30328:SF54">
    <property type="entry name" value="HTH-TYPE TRANSCRIPTIONAL REPRESSOR SCO4008"/>
    <property type="match status" value="1"/>
</dbReference>
<dbReference type="InterPro" id="IPR009057">
    <property type="entry name" value="Homeodomain-like_sf"/>
</dbReference>
<feature type="DNA-binding region" description="H-T-H motif" evidence="2">
    <location>
        <begin position="34"/>
        <end position="53"/>
    </location>
</feature>
<keyword evidence="3" id="KW-0472">Membrane</keyword>
<evidence type="ECO:0000313" key="6">
    <source>
        <dbReference type="Proteomes" id="UP000425960"/>
    </source>
</evidence>
<feature type="domain" description="HTH tetR-type" evidence="4">
    <location>
        <begin position="11"/>
        <end position="71"/>
    </location>
</feature>
<dbReference type="PANTHER" id="PTHR30328">
    <property type="entry name" value="TRANSCRIPTIONAL REPRESSOR"/>
    <property type="match status" value="1"/>
</dbReference>
<dbReference type="PROSITE" id="PS50977">
    <property type="entry name" value="HTH_TETR_2"/>
    <property type="match status" value="1"/>
</dbReference>
<keyword evidence="1 2" id="KW-0238">DNA-binding</keyword>
<dbReference type="RefSeq" id="WP_173179207.1">
    <property type="nucleotide sequence ID" value="NZ_AP021876.1"/>
</dbReference>
<dbReference type="InterPro" id="IPR036271">
    <property type="entry name" value="Tet_transcr_reg_TetR-rel_C_sf"/>
</dbReference>
<gene>
    <name evidence="5" type="ORF">DSCO28_16480</name>
</gene>
<dbReference type="InterPro" id="IPR001647">
    <property type="entry name" value="HTH_TetR"/>
</dbReference>
<dbReference type="Gene3D" id="1.10.357.10">
    <property type="entry name" value="Tetracycline Repressor, domain 2"/>
    <property type="match status" value="1"/>
</dbReference>
<dbReference type="SUPFAM" id="SSF48498">
    <property type="entry name" value="Tetracyclin repressor-like, C-terminal domain"/>
    <property type="match status" value="1"/>
</dbReference>
<protein>
    <recommendedName>
        <fullName evidence="4">HTH tetR-type domain-containing protein</fullName>
    </recommendedName>
</protein>
<evidence type="ECO:0000259" key="4">
    <source>
        <dbReference type="PROSITE" id="PS50977"/>
    </source>
</evidence>
<dbReference type="KEGG" id="dov:DSCO28_16480"/>
<keyword evidence="3" id="KW-0812">Transmembrane</keyword>
<dbReference type="EMBL" id="AP021876">
    <property type="protein sequence ID" value="BBO81082.1"/>
    <property type="molecule type" value="Genomic_DNA"/>
</dbReference>
<accession>A0A5K7ZG68</accession>
<evidence type="ECO:0000256" key="1">
    <source>
        <dbReference type="ARBA" id="ARBA00023125"/>
    </source>
</evidence>
<dbReference type="PRINTS" id="PR00455">
    <property type="entry name" value="HTHTETR"/>
</dbReference>
<dbReference type="Proteomes" id="UP000425960">
    <property type="component" value="Chromosome"/>
</dbReference>
<dbReference type="AlphaFoldDB" id="A0A5K7ZG68"/>
<name>A0A5K7ZG68_9BACT</name>
<evidence type="ECO:0000313" key="5">
    <source>
        <dbReference type="EMBL" id="BBO81082.1"/>
    </source>
</evidence>
<organism evidence="5 6">
    <name type="scientific">Desulfosarcina ovata subsp. sediminis</name>
    <dbReference type="NCBI Taxonomy" id="885957"/>
    <lineage>
        <taxon>Bacteria</taxon>
        <taxon>Pseudomonadati</taxon>
        <taxon>Thermodesulfobacteriota</taxon>
        <taxon>Desulfobacteria</taxon>
        <taxon>Desulfobacterales</taxon>
        <taxon>Desulfosarcinaceae</taxon>
        <taxon>Desulfosarcina</taxon>
    </lineage>
</organism>
<reference evidence="5 6" key="1">
    <citation type="submission" date="2019-11" db="EMBL/GenBank/DDBJ databases">
        <title>Comparative genomics of hydrocarbon-degrading Desulfosarcina strains.</title>
        <authorList>
            <person name="Watanabe M."/>
            <person name="Kojima H."/>
            <person name="Fukui M."/>
        </authorList>
    </citation>
    <scope>NUCLEOTIDE SEQUENCE [LARGE SCALE GENOMIC DNA]</scope>
    <source>
        <strain evidence="5 6">28bB2T</strain>
    </source>
</reference>
<feature type="transmembrane region" description="Helical" evidence="3">
    <location>
        <begin position="154"/>
        <end position="172"/>
    </location>
</feature>
<sequence length="213" mass="24335">MSRKDIKAKRQTKIKHILKKATEAFANKGYAGVSTNEIADLAGISKRSMYYYMGDKDTLYIAVINEILNVGADFLTKKPNNWDQLTSSEKLHYLIKSVAQIGKNNTIHSIVVRELLSGGEFLPEDFITRSMGLIVDFFSNILDEGIEKKEFHSINPLIGALMILSFFVYWKMTIPHIRDTSEYYDYIKVVGIDVNDTLIDEVHKMFIKVLTTK</sequence>